<evidence type="ECO:0000256" key="1">
    <source>
        <dbReference type="ARBA" id="ARBA00008007"/>
    </source>
</evidence>
<comment type="similarity">
    <text evidence="1">Belongs to the ComF/GntX family.</text>
</comment>
<dbReference type="InterPro" id="IPR029057">
    <property type="entry name" value="PRTase-like"/>
</dbReference>
<dbReference type="OrthoDB" id="9793412at2"/>
<name>A0A1D9GHD6_9GAMM</name>
<dbReference type="Proteomes" id="UP000177445">
    <property type="component" value="Chromosome"/>
</dbReference>
<keyword evidence="3" id="KW-1185">Reference proteome</keyword>
<protein>
    <submittedName>
        <fullName evidence="2">Phosphoribosyl transferase</fullName>
    </submittedName>
</protein>
<proteinExistence type="inferred from homology"/>
<dbReference type="PANTHER" id="PTHR47505">
    <property type="entry name" value="DNA UTILIZATION PROTEIN YHGH"/>
    <property type="match status" value="1"/>
</dbReference>
<dbReference type="InterPro" id="IPR000836">
    <property type="entry name" value="PRTase_dom"/>
</dbReference>
<sequence length="244" mass="26950">MIKGLNFLSTLTELMVNRESAGGLCVACLSTNAFNGLCLPCHADLPTNRWHCQSCALPLPYAATGLVCGDCLASPPPFSRTLIPWRYQFPVDGMITRYKYNGQRKFARPLVAGLGQYLSKNLEQKDAIVPDLLIPAPMHHQRRRKRGFNQAQDIAEQLGRQLGIPVASGLVRRKRKVRAQRELNREERLTNLNGVFRIIGTVPERVAIVDDVVTTGATARVLGKALREAGALDIQVWALARTPG</sequence>
<dbReference type="CDD" id="cd06223">
    <property type="entry name" value="PRTases_typeI"/>
    <property type="match status" value="1"/>
</dbReference>
<evidence type="ECO:0000313" key="2">
    <source>
        <dbReference type="EMBL" id="AOY87052.1"/>
    </source>
</evidence>
<reference evidence="2 3" key="1">
    <citation type="submission" date="2016-10" db="EMBL/GenBank/DDBJ databases">
        <title>Marinobacter salinus sp. nov., a moderately halophilic bacterium isolated from a tidal flat environment.</title>
        <authorList>
            <person name="Park S.-J."/>
        </authorList>
    </citation>
    <scope>NUCLEOTIDE SEQUENCE [LARGE SCALE GENOMIC DNA]</scope>
    <source>
        <strain evidence="2 3">Hb8</strain>
    </source>
</reference>
<organism evidence="2 3">
    <name type="scientific">Marinobacter salinus</name>
    <dbReference type="NCBI Taxonomy" id="1874317"/>
    <lineage>
        <taxon>Bacteria</taxon>
        <taxon>Pseudomonadati</taxon>
        <taxon>Pseudomonadota</taxon>
        <taxon>Gammaproteobacteria</taxon>
        <taxon>Pseudomonadales</taxon>
        <taxon>Marinobacteraceae</taxon>
        <taxon>Marinobacter</taxon>
    </lineage>
</organism>
<dbReference type="PANTHER" id="PTHR47505:SF1">
    <property type="entry name" value="DNA UTILIZATION PROTEIN YHGH"/>
    <property type="match status" value="1"/>
</dbReference>
<gene>
    <name evidence="2" type="ORF">BKP64_02000</name>
</gene>
<dbReference type="SUPFAM" id="SSF53271">
    <property type="entry name" value="PRTase-like"/>
    <property type="match status" value="1"/>
</dbReference>
<dbReference type="AlphaFoldDB" id="A0A1D9GHD6"/>
<keyword evidence="2" id="KW-0808">Transferase</keyword>
<dbReference type="KEGG" id="msq:BKP64_02000"/>
<dbReference type="STRING" id="1874317.BKP64_02000"/>
<dbReference type="Gene3D" id="3.40.50.2020">
    <property type="match status" value="1"/>
</dbReference>
<accession>A0A1D9GHD6</accession>
<evidence type="ECO:0000313" key="3">
    <source>
        <dbReference type="Proteomes" id="UP000177445"/>
    </source>
</evidence>
<dbReference type="EMBL" id="CP017715">
    <property type="protein sequence ID" value="AOY87052.1"/>
    <property type="molecule type" value="Genomic_DNA"/>
</dbReference>
<dbReference type="InterPro" id="IPR051910">
    <property type="entry name" value="ComF/GntX_DNA_util-trans"/>
</dbReference>
<dbReference type="GO" id="GO:0016740">
    <property type="term" value="F:transferase activity"/>
    <property type="evidence" value="ECO:0007669"/>
    <property type="project" value="UniProtKB-KW"/>
</dbReference>